<dbReference type="EMBL" id="BFAG01000004">
    <property type="protein sequence ID" value="GBF05302.1"/>
    <property type="molecule type" value="Genomic_DNA"/>
</dbReference>
<evidence type="ECO:0000313" key="2">
    <source>
        <dbReference type="EMBL" id="GBF05302.1"/>
    </source>
</evidence>
<reference evidence="3" key="1">
    <citation type="submission" date="2018-01" db="EMBL/GenBank/DDBJ databases">
        <title>Draft Genome Sequence of the Radioresistant Bacterium Deinococcus aerius TR0125, Isolated from the Higher Atmosphere above Japan.</title>
        <authorList>
            <person name="Satoh K."/>
            <person name="Arai H."/>
            <person name="Sanzen T."/>
            <person name="Kawaguchi Y."/>
            <person name="Hayashi H."/>
            <person name="Yokobori S."/>
            <person name="Yamagishi A."/>
            <person name="Oono Y."/>
            <person name="Narumi I."/>
        </authorList>
    </citation>
    <scope>NUCLEOTIDE SEQUENCE [LARGE SCALE GENOMIC DNA]</scope>
    <source>
        <strain evidence="3">TR0125</strain>
    </source>
</reference>
<dbReference type="AlphaFoldDB" id="A0A2I9CU15"/>
<proteinExistence type="predicted"/>
<evidence type="ECO:0000256" key="1">
    <source>
        <dbReference type="SAM" id="MobiDB-lite"/>
    </source>
</evidence>
<sequence>MEGAPSGMTDRGADDQGVPTEQDMHIDPSALNNDDRTPIEELRAILVDTAHDEEERLEEAEEGQ</sequence>
<dbReference type="Proteomes" id="UP000236569">
    <property type="component" value="Unassembled WGS sequence"/>
</dbReference>
<organism evidence="2 3">
    <name type="scientific">Deinococcus aerius</name>
    <dbReference type="NCBI Taxonomy" id="200253"/>
    <lineage>
        <taxon>Bacteria</taxon>
        <taxon>Thermotogati</taxon>
        <taxon>Deinococcota</taxon>
        <taxon>Deinococci</taxon>
        <taxon>Deinococcales</taxon>
        <taxon>Deinococcaceae</taxon>
        <taxon>Deinococcus</taxon>
    </lineage>
</organism>
<keyword evidence="3" id="KW-1185">Reference proteome</keyword>
<feature type="region of interest" description="Disordered" evidence="1">
    <location>
        <begin position="1"/>
        <end position="38"/>
    </location>
</feature>
<comment type="caution">
    <text evidence="2">The sequence shown here is derived from an EMBL/GenBank/DDBJ whole genome shotgun (WGS) entry which is preliminary data.</text>
</comment>
<accession>A0A2I9CU15</accession>
<evidence type="ECO:0000313" key="3">
    <source>
        <dbReference type="Proteomes" id="UP000236569"/>
    </source>
</evidence>
<name>A0A2I9CU15_9DEIO</name>
<gene>
    <name evidence="2" type="ORF">DAERI_040062</name>
</gene>
<protein>
    <submittedName>
        <fullName evidence="2">Uncharacterized protein</fullName>
    </submittedName>
</protein>